<reference evidence="7" key="1">
    <citation type="submission" date="2015-09" db="EMBL/GenBank/DDBJ databases">
        <authorList>
            <person name="Rodrigo-Torres Lidia"/>
            <person name="Arahal R.David."/>
        </authorList>
    </citation>
    <scope>NUCLEOTIDE SEQUENCE [LARGE SCALE GENOMIC DNA]</scope>
    <source>
        <strain evidence="7">CECT 5114</strain>
    </source>
</reference>
<organism evidence="6 7">
    <name type="scientific">Cognatishimia activa</name>
    <dbReference type="NCBI Taxonomy" id="1715691"/>
    <lineage>
        <taxon>Bacteria</taxon>
        <taxon>Pseudomonadati</taxon>
        <taxon>Pseudomonadota</taxon>
        <taxon>Alphaproteobacteria</taxon>
        <taxon>Rhodobacterales</taxon>
        <taxon>Paracoccaceae</taxon>
        <taxon>Cognatishimia</taxon>
    </lineage>
</organism>
<dbReference type="PANTHER" id="PTHR30126:SF39">
    <property type="entry name" value="HTH-TYPE TRANSCRIPTIONAL REGULATOR CYSL"/>
    <property type="match status" value="1"/>
</dbReference>
<dbReference type="Gene3D" id="1.10.10.10">
    <property type="entry name" value="Winged helix-like DNA-binding domain superfamily/Winged helix DNA-binding domain"/>
    <property type="match status" value="1"/>
</dbReference>
<dbReference type="InterPro" id="IPR036390">
    <property type="entry name" value="WH_DNA-bd_sf"/>
</dbReference>
<dbReference type="Gene3D" id="3.40.190.10">
    <property type="entry name" value="Periplasmic binding protein-like II"/>
    <property type="match status" value="2"/>
</dbReference>
<dbReference type="GO" id="GO:0003700">
    <property type="term" value="F:DNA-binding transcription factor activity"/>
    <property type="evidence" value="ECO:0007669"/>
    <property type="project" value="InterPro"/>
</dbReference>
<dbReference type="OrthoDB" id="9811588at2"/>
<name>A0A0N7MBR9_9RHOB</name>
<dbReference type="Proteomes" id="UP000051184">
    <property type="component" value="Unassembled WGS sequence"/>
</dbReference>
<dbReference type="PROSITE" id="PS50931">
    <property type="entry name" value="HTH_LYSR"/>
    <property type="match status" value="1"/>
</dbReference>
<evidence type="ECO:0000256" key="2">
    <source>
        <dbReference type="ARBA" id="ARBA00023015"/>
    </source>
</evidence>
<accession>A0A0N7MBR9</accession>
<feature type="domain" description="HTH lysR-type" evidence="5">
    <location>
        <begin position="1"/>
        <end position="58"/>
    </location>
</feature>
<dbReference type="InterPro" id="IPR005119">
    <property type="entry name" value="LysR_subst-bd"/>
</dbReference>
<evidence type="ECO:0000256" key="1">
    <source>
        <dbReference type="ARBA" id="ARBA00009437"/>
    </source>
</evidence>
<evidence type="ECO:0000256" key="4">
    <source>
        <dbReference type="ARBA" id="ARBA00023163"/>
    </source>
</evidence>
<proteinExistence type="inferred from homology"/>
<evidence type="ECO:0000313" key="6">
    <source>
        <dbReference type="EMBL" id="CUK26176.1"/>
    </source>
</evidence>
<evidence type="ECO:0000259" key="5">
    <source>
        <dbReference type="PROSITE" id="PS50931"/>
    </source>
</evidence>
<protein>
    <submittedName>
        <fullName evidence="6">HTH-type transcriptional regulator GltC</fullName>
    </submittedName>
</protein>
<dbReference type="InterPro" id="IPR036388">
    <property type="entry name" value="WH-like_DNA-bd_sf"/>
</dbReference>
<dbReference type="Pfam" id="PF03466">
    <property type="entry name" value="LysR_substrate"/>
    <property type="match status" value="1"/>
</dbReference>
<comment type="similarity">
    <text evidence="1">Belongs to the LysR transcriptional regulatory family.</text>
</comment>
<dbReference type="Pfam" id="PF00126">
    <property type="entry name" value="HTH_1"/>
    <property type="match status" value="1"/>
</dbReference>
<dbReference type="STRING" id="1715691.TA5113_02043"/>
<gene>
    <name evidence="6" type="primary">gltC_2</name>
    <name evidence="6" type="ORF">TA5114_01983</name>
</gene>
<dbReference type="EMBL" id="CYUE01000020">
    <property type="protein sequence ID" value="CUK26176.1"/>
    <property type="molecule type" value="Genomic_DNA"/>
</dbReference>
<keyword evidence="2" id="KW-0805">Transcription regulation</keyword>
<dbReference type="InterPro" id="IPR000847">
    <property type="entry name" value="LysR_HTH_N"/>
</dbReference>
<evidence type="ECO:0000313" key="7">
    <source>
        <dbReference type="Proteomes" id="UP000051184"/>
    </source>
</evidence>
<keyword evidence="3" id="KW-0238">DNA-binding</keyword>
<dbReference type="AlphaFoldDB" id="A0A0N7MBR9"/>
<dbReference type="SUPFAM" id="SSF46785">
    <property type="entry name" value="Winged helix' DNA-binding domain"/>
    <property type="match status" value="1"/>
</dbReference>
<dbReference type="PANTHER" id="PTHR30126">
    <property type="entry name" value="HTH-TYPE TRANSCRIPTIONAL REGULATOR"/>
    <property type="match status" value="1"/>
</dbReference>
<dbReference type="RefSeq" id="WP_058315105.1">
    <property type="nucleotide sequence ID" value="NZ_CYTO01000020.1"/>
</dbReference>
<dbReference type="SUPFAM" id="SSF53850">
    <property type="entry name" value="Periplasmic binding protein-like II"/>
    <property type="match status" value="1"/>
</dbReference>
<sequence>MDLKFLESFLLVAEHNSIAAAARAQNLTAAAVSQRLTALEAELGVKLVIREGQKMAITADGAAIQPTVRHMLHLRHDMERLLASKQLSGTLRVGSISTALSVFGADLVERMQREAAKVSLQLQPGSSEELYEAFEARDIDMAVVVAPPFELPKSVRFYEIATQEIGLVRRKDKPQDQPFVVYDRNSWGGRTCWEALRQYNHSPRVICEMDAPEVIAQMVIDGLGQAVLPKWPGLRLDDANLHFESLGVSRSIGLLCWQSQVDAPLTELILKLMQFR</sequence>
<keyword evidence="7" id="KW-1185">Reference proteome</keyword>
<evidence type="ECO:0000256" key="3">
    <source>
        <dbReference type="ARBA" id="ARBA00023125"/>
    </source>
</evidence>
<dbReference type="GO" id="GO:0000976">
    <property type="term" value="F:transcription cis-regulatory region binding"/>
    <property type="evidence" value="ECO:0007669"/>
    <property type="project" value="TreeGrafter"/>
</dbReference>
<keyword evidence="4" id="KW-0804">Transcription</keyword>